<organism evidence="2 3">
    <name type="scientific">Streptomyces boluensis</name>
    <dbReference type="NCBI Taxonomy" id="1775135"/>
    <lineage>
        <taxon>Bacteria</taxon>
        <taxon>Bacillati</taxon>
        <taxon>Actinomycetota</taxon>
        <taxon>Actinomycetes</taxon>
        <taxon>Kitasatosporales</taxon>
        <taxon>Streptomycetaceae</taxon>
        <taxon>Streptomyces</taxon>
    </lineage>
</organism>
<sequence>MPENPLGWIADAYETHCLTLAQGVTGRELLMRLGCDAGGVTELADEGEASALQEAALASGERRGEQQGEEWGAVHAGVVGGWAYALEPGSAWASIDERLARASRGARVICCVNTGPLSHLFYWEDGSLVTEFDAMAPELRAEQGGQDPDRLVVEMRRVGFFAAEDGTVDDADERELGLALLHEVTGVALSDDVTRAGLAGRIPALYRGPEGPAPEGDEDGPAGDGLVSGAGRPPVDGASLTGTSYGGLAGK</sequence>
<dbReference type="RefSeq" id="WP_161699527.1">
    <property type="nucleotide sequence ID" value="NZ_JAAAHS010000147.1"/>
</dbReference>
<keyword evidence="3" id="KW-1185">Reference proteome</keyword>
<comment type="caution">
    <text evidence="2">The sequence shown here is derived from an EMBL/GenBank/DDBJ whole genome shotgun (WGS) entry which is preliminary data.</text>
</comment>
<dbReference type="Proteomes" id="UP000598297">
    <property type="component" value="Unassembled WGS sequence"/>
</dbReference>
<evidence type="ECO:0000256" key="1">
    <source>
        <dbReference type="SAM" id="MobiDB-lite"/>
    </source>
</evidence>
<dbReference type="EMBL" id="JAAAHS010000147">
    <property type="protein sequence ID" value="NBE53536.1"/>
    <property type="molecule type" value="Genomic_DNA"/>
</dbReference>
<protein>
    <submittedName>
        <fullName evidence="2">Uncharacterized protein</fullName>
    </submittedName>
</protein>
<proteinExistence type="predicted"/>
<gene>
    <name evidence="2" type="ORF">GUY60_19335</name>
</gene>
<name>A0A964USA4_9ACTN</name>
<reference evidence="2" key="1">
    <citation type="submission" date="2020-01" db="EMBL/GenBank/DDBJ databases">
        <title>Whole-genome analyses of novel actinobacteria.</title>
        <authorList>
            <person name="Sahin N."/>
        </authorList>
    </citation>
    <scope>NUCLEOTIDE SEQUENCE</scope>
    <source>
        <strain evidence="2">YC537</strain>
    </source>
</reference>
<evidence type="ECO:0000313" key="3">
    <source>
        <dbReference type="Proteomes" id="UP000598297"/>
    </source>
</evidence>
<feature type="region of interest" description="Disordered" evidence="1">
    <location>
        <begin position="206"/>
        <end position="251"/>
    </location>
</feature>
<evidence type="ECO:0000313" key="2">
    <source>
        <dbReference type="EMBL" id="NBE53536.1"/>
    </source>
</evidence>
<dbReference type="OrthoDB" id="4261505at2"/>
<accession>A0A964USA4</accession>
<dbReference type="Pfam" id="PF20062">
    <property type="entry name" value="DUF6461"/>
    <property type="match status" value="1"/>
</dbReference>
<dbReference type="InterPro" id="IPR045592">
    <property type="entry name" value="DUF6461"/>
</dbReference>
<dbReference type="AlphaFoldDB" id="A0A964USA4"/>